<dbReference type="Gene3D" id="2.60.120.10">
    <property type="entry name" value="Jelly Rolls"/>
    <property type="match status" value="1"/>
</dbReference>
<feature type="transmembrane region" description="Helical" evidence="5">
    <location>
        <begin position="6"/>
        <end position="24"/>
    </location>
</feature>
<proteinExistence type="predicted"/>
<accession>A0A0M0JJZ5</accession>
<evidence type="ECO:0000259" key="6">
    <source>
        <dbReference type="PROSITE" id="PS50042"/>
    </source>
</evidence>
<comment type="subcellular location">
    <subcellularLocation>
        <location evidence="1">Membrane</location>
        <topology evidence="1">Multi-pass membrane protein</topology>
    </subcellularLocation>
</comment>
<dbReference type="PROSITE" id="PS50042">
    <property type="entry name" value="CNMP_BINDING_3"/>
    <property type="match status" value="1"/>
</dbReference>
<evidence type="ECO:0000256" key="5">
    <source>
        <dbReference type="SAM" id="Phobius"/>
    </source>
</evidence>
<feature type="transmembrane region" description="Helical" evidence="5">
    <location>
        <begin position="36"/>
        <end position="58"/>
    </location>
</feature>
<dbReference type="OrthoDB" id="430821at2759"/>
<comment type="caution">
    <text evidence="7">The sequence shown here is derived from an EMBL/GenBank/DDBJ whole genome shotgun (WGS) entry which is preliminary data.</text>
</comment>
<evidence type="ECO:0000256" key="4">
    <source>
        <dbReference type="ARBA" id="ARBA00023136"/>
    </source>
</evidence>
<dbReference type="SUPFAM" id="SSF51206">
    <property type="entry name" value="cAMP-binding domain-like"/>
    <property type="match status" value="1"/>
</dbReference>
<dbReference type="GO" id="GO:0005739">
    <property type="term" value="C:mitochondrion"/>
    <property type="evidence" value="ECO:0007669"/>
    <property type="project" value="TreeGrafter"/>
</dbReference>
<keyword evidence="8" id="KW-1185">Reference proteome</keyword>
<sequence>MLALAGGVPFIGFGFADNFIMIIAGDQIDATLGIRFGLSTLAAAGLGNLISDVIGLSLQDVIESKTSRFFKAPPLTEVQLELPRTRFVKVSANSIGISIGCLLGMVPLLFMHDRKTIYFDDDEMSLYHSQFAPYGVSPQQFFELLHHGKWRTADAGTPMVTKGDILDSVFFLHSGSAQAVARDDKGHETLVALYNGTDQDVAMLPSHVARGCIIGGTALVDGTLAGRPYPNTVTLNQRTKYLEWNTEELRKVMREDKSIEAAVLSTLYVDLIRGKRAQKSLALREDEETRASLRHEYELVLRAVLADGLVHPLEKAMLSDYAAKHHTVPAWVQLGADEFPG</sequence>
<dbReference type="Pfam" id="PF10507">
    <property type="entry name" value="TMEM65"/>
    <property type="match status" value="1"/>
</dbReference>
<feature type="domain" description="Cyclic nucleotide-binding" evidence="6">
    <location>
        <begin position="135"/>
        <end position="253"/>
    </location>
</feature>
<dbReference type="InterPro" id="IPR014710">
    <property type="entry name" value="RmlC-like_jellyroll"/>
</dbReference>
<evidence type="ECO:0000256" key="1">
    <source>
        <dbReference type="ARBA" id="ARBA00004141"/>
    </source>
</evidence>
<keyword evidence="3 5" id="KW-1133">Transmembrane helix</keyword>
<keyword evidence="4 5" id="KW-0472">Membrane</keyword>
<dbReference type="InterPro" id="IPR000595">
    <property type="entry name" value="cNMP-bd_dom"/>
</dbReference>
<protein>
    <recommendedName>
        <fullName evidence="6">Cyclic nucleotide-binding domain-containing protein</fullName>
    </recommendedName>
</protein>
<keyword evidence="2 5" id="KW-0812">Transmembrane</keyword>
<evidence type="ECO:0000256" key="3">
    <source>
        <dbReference type="ARBA" id="ARBA00022989"/>
    </source>
</evidence>
<dbReference type="CDD" id="cd00038">
    <property type="entry name" value="CAP_ED"/>
    <property type="match status" value="1"/>
</dbReference>
<dbReference type="PANTHER" id="PTHR21706">
    <property type="entry name" value="TRANSMEMBRANE PROTEIN 65"/>
    <property type="match status" value="1"/>
</dbReference>
<gene>
    <name evidence="7" type="ORF">Ctob_005298</name>
</gene>
<dbReference type="Proteomes" id="UP000037460">
    <property type="component" value="Unassembled WGS sequence"/>
</dbReference>
<name>A0A0M0JJZ5_9EUKA</name>
<dbReference type="InterPro" id="IPR019537">
    <property type="entry name" value="TMEM65"/>
</dbReference>
<evidence type="ECO:0000313" key="8">
    <source>
        <dbReference type="Proteomes" id="UP000037460"/>
    </source>
</evidence>
<feature type="transmembrane region" description="Helical" evidence="5">
    <location>
        <begin position="90"/>
        <end position="110"/>
    </location>
</feature>
<organism evidence="7 8">
    <name type="scientific">Chrysochromulina tobinii</name>
    <dbReference type="NCBI Taxonomy" id="1460289"/>
    <lineage>
        <taxon>Eukaryota</taxon>
        <taxon>Haptista</taxon>
        <taxon>Haptophyta</taxon>
        <taxon>Prymnesiophyceae</taxon>
        <taxon>Prymnesiales</taxon>
        <taxon>Chrysochromulinaceae</taxon>
        <taxon>Chrysochromulina</taxon>
    </lineage>
</organism>
<dbReference type="GO" id="GO:0016020">
    <property type="term" value="C:membrane"/>
    <property type="evidence" value="ECO:0007669"/>
    <property type="project" value="UniProtKB-SubCell"/>
</dbReference>
<dbReference type="PANTHER" id="PTHR21706:SF15">
    <property type="entry name" value="TRANSMEMBRANE PROTEIN 65"/>
    <property type="match status" value="1"/>
</dbReference>
<evidence type="ECO:0000313" key="7">
    <source>
        <dbReference type="EMBL" id="KOO26894.1"/>
    </source>
</evidence>
<dbReference type="AlphaFoldDB" id="A0A0M0JJZ5"/>
<dbReference type="EMBL" id="JWZX01002788">
    <property type="protein sequence ID" value="KOO26894.1"/>
    <property type="molecule type" value="Genomic_DNA"/>
</dbReference>
<reference evidence="8" key="1">
    <citation type="journal article" date="2015" name="PLoS Genet.">
        <title>Genome Sequence and Transcriptome Analyses of Chrysochromulina tobin: Metabolic Tools for Enhanced Algal Fitness in the Prominent Order Prymnesiales (Haptophyceae).</title>
        <authorList>
            <person name="Hovde B.T."/>
            <person name="Deodato C.R."/>
            <person name="Hunsperger H.M."/>
            <person name="Ryken S.A."/>
            <person name="Yost W."/>
            <person name="Jha R.K."/>
            <person name="Patterson J."/>
            <person name="Monnat R.J. Jr."/>
            <person name="Barlow S.B."/>
            <person name="Starkenburg S.R."/>
            <person name="Cattolico R.A."/>
        </authorList>
    </citation>
    <scope>NUCLEOTIDE SEQUENCE</scope>
    <source>
        <strain evidence="8">CCMP291</strain>
    </source>
</reference>
<dbReference type="InterPro" id="IPR018490">
    <property type="entry name" value="cNMP-bd_dom_sf"/>
</dbReference>
<evidence type="ECO:0000256" key="2">
    <source>
        <dbReference type="ARBA" id="ARBA00022692"/>
    </source>
</evidence>